<protein>
    <submittedName>
        <fullName evidence="2">Uncharacterized protein</fullName>
    </submittedName>
</protein>
<keyword evidence="1" id="KW-0732">Signal</keyword>
<organism evidence="2 3">
    <name type="scientific">Paramecium primaurelia</name>
    <dbReference type="NCBI Taxonomy" id="5886"/>
    <lineage>
        <taxon>Eukaryota</taxon>
        <taxon>Sar</taxon>
        <taxon>Alveolata</taxon>
        <taxon>Ciliophora</taxon>
        <taxon>Intramacronucleata</taxon>
        <taxon>Oligohymenophorea</taxon>
        <taxon>Peniculida</taxon>
        <taxon>Parameciidae</taxon>
        <taxon>Paramecium</taxon>
    </lineage>
</organism>
<sequence length="262" mass="31742">MIFAMLFGFALFGTIVYHTRSNSNSYSRQQIETDQYINKKEILQLIQTHLSDSIRSLEKQDITINYQYIDQWFLKANLTYINLINFKYDVEQIDIQFEYNNNSLLLMLPIQQFDLMAHFELWNIYSNSTRQLSFQFRVQDTYMKIRFKINGVKIQFVDDWFPKFKFGSFKIVVDEEIQEYKKAKKIIDWLLYKFHSTIENILVQKLMKSLDMDQLNIEFQSNENTKKVINLQLHDSQTLKMRVYMHPNEVFRLGDFKYQKQN</sequence>
<comment type="caution">
    <text evidence="2">The sequence shown here is derived from an EMBL/GenBank/DDBJ whole genome shotgun (WGS) entry which is preliminary data.</text>
</comment>
<evidence type="ECO:0000313" key="2">
    <source>
        <dbReference type="EMBL" id="CAD8088009.1"/>
    </source>
</evidence>
<name>A0A8S1N9R4_PARPR</name>
<evidence type="ECO:0000256" key="1">
    <source>
        <dbReference type="SAM" id="SignalP"/>
    </source>
</evidence>
<keyword evidence="3" id="KW-1185">Reference proteome</keyword>
<dbReference type="OMA" id="IDWLLYK"/>
<gene>
    <name evidence="2" type="ORF">PPRIM_AZ9-3.1.T0800040</name>
</gene>
<dbReference type="Proteomes" id="UP000688137">
    <property type="component" value="Unassembled WGS sequence"/>
</dbReference>
<proteinExistence type="predicted"/>
<feature type="signal peptide" evidence="1">
    <location>
        <begin position="1"/>
        <end position="21"/>
    </location>
</feature>
<reference evidence="2" key="1">
    <citation type="submission" date="2021-01" db="EMBL/GenBank/DDBJ databases">
        <authorList>
            <consortium name="Genoscope - CEA"/>
            <person name="William W."/>
        </authorList>
    </citation>
    <scope>NUCLEOTIDE SEQUENCE</scope>
</reference>
<evidence type="ECO:0000313" key="3">
    <source>
        <dbReference type="Proteomes" id="UP000688137"/>
    </source>
</evidence>
<accession>A0A8S1N9R4</accession>
<feature type="chain" id="PRO_5035907914" evidence="1">
    <location>
        <begin position="22"/>
        <end position="262"/>
    </location>
</feature>
<dbReference type="EMBL" id="CAJJDM010000083">
    <property type="protein sequence ID" value="CAD8088009.1"/>
    <property type="molecule type" value="Genomic_DNA"/>
</dbReference>
<dbReference type="AlphaFoldDB" id="A0A8S1N9R4"/>